<accession>A0A8B7XVF7</accession>
<dbReference type="InterPro" id="IPR001881">
    <property type="entry name" value="EGF-like_Ca-bd_dom"/>
</dbReference>
<evidence type="ECO:0000256" key="3">
    <source>
        <dbReference type="ARBA" id="ARBA00022737"/>
    </source>
</evidence>
<evidence type="ECO:0000256" key="2">
    <source>
        <dbReference type="ARBA" id="ARBA00022729"/>
    </source>
</evidence>
<dbReference type="SUPFAM" id="SSF48726">
    <property type="entry name" value="Immunoglobulin"/>
    <property type="match status" value="1"/>
</dbReference>
<keyword evidence="1 5" id="KW-0245">EGF-like domain</keyword>
<sequence length="420" mass="45763">MRPSSSSSHNGRSCNLTINPVEVVSEGLYTCYTFEDGKLEYAYLNLHVIVPNATIELLDLPTESLLNMHSNPVCIHLGIGRPFGCTIRGSLTEDWQMSWLSGETTEEFGSIGLNHRLYGLVDVTSSLLFSRWPTNSSRINLTCLATRNGEQELKVDVQLELCSGQGDKEKSAAIQILPGSNETAVIGTDVTFTCEVFGKTLNYSVYIRWLFKGAVKSQCHFGRAERQGSSKLWFYEKHCDLTISPVVPSSQGQYVCHLYDGKEDVSESLDIYTIDMSEQNTDNWHNCDGNASYINTEDGFGCKCNDGFVGIGTMGNCRDINECDDSSTHTCDDNAVCKNTVGSFTCKCKAGYAGGGFTGSCQDINECDGTSTHNCDDNAVCRNTVGSFTCKCKAGYAGDGLAGSCQGDIIFAVNENNVRS</sequence>
<evidence type="ECO:0000259" key="6">
    <source>
        <dbReference type="PROSITE" id="PS50026"/>
    </source>
</evidence>
<keyword evidence="3" id="KW-0677">Repeat</keyword>
<dbReference type="InterPro" id="IPR018097">
    <property type="entry name" value="EGF_Ca-bd_CS"/>
</dbReference>
<feature type="domain" description="EGF-like" evidence="6">
    <location>
        <begin position="363"/>
        <end position="406"/>
    </location>
</feature>
<dbReference type="PANTHER" id="PTHR24034:SF209">
    <property type="entry name" value="EGF-LIKE DOMAIN-CONTAINING PROTEIN"/>
    <property type="match status" value="1"/>
</dbReference>
<dbReference type="FunFam" id="2.10.25.10:FF:000038">
    <property type="entry name" value="Fibrillin 2"/>
    <property type="match status" value="2"/>
</dbReference>
<feature type="domain" description="EGF-like" evidence="6">
    <location>
        <begin position="319"/>
        <end position="362"/>
    </location>
</feature>
<dbReference type="InterPro" id="IPR000742">
    <property type="entry name" value="EGF"/>
</dbReference>
<dbReference type="InterPro" id="IPR036179">
    <property type="entry name" value="Ig-like_dom_sf"/>
</dbReference>
<keyword evidence="4" id="KW-1015">Disulfide bond</keyword>
<dbReference type="Pfam" id="PF07645">
    <property type="entry name" value="EGF_CA"/>
    <property type="match status" value="2"/>
</dbReference>
<dbReference type="InterPro" id="IPR007110">
    <property type="entry name" value="Ig-like_dom"/>
</dbReference>
<dbReference type="PROSITE" id="PS01186">
    <property type="entry name" value="EGF_2"/>
    <property type="match status" value="2"/>
</dbReference>
<dbReference type="PROSITE" id="PS50835">
    <property type="entry name" value="IG_LIKE"/>
    <property type="match status" value="1"/>
</dbReference>
<name>A0A8B7XVF7_ACAPL</name>
<evidence type="ECO:0000259" key="7">
    <source>
        <dbReference type="PROSITE" id="PS50835"/>
    </source>
</evidence>
<dbReference type="SMART" id="SM00181">
    <property type="entry name" value="EGF"/>
    <property type="match status" value="3"/>
</dbReference>
<dbReference type="SUPFAM" id="SSF57184">
    <property type="entry name" value="Growth factor receptor domain"/>
    <property type="match status" value="1"/>
</dbReference>
<organism evidence="8 9">
    <name type="scientific">Acanthaster planci</name>
    <name type="common">Crown-of-thorns starfish</name>
    <dbReference type="NCBI Taxonomy" id="133434"/>
    <lineage>
        <taxon>Eukaryota</taxon>
        <taxon>Metazoa</taxon>
        <taxon>Echinodermata</taxon>
        <taxon>Eleutherozoa</taxon>
        <taxon>Asterozoa</taxon>
        <taxon>Asteroidea</taxon>
        <taxon>Valvatacea</taxon>
        <taxon>Valvatida</taxon>
        <taxon>Acanthasteridae</taxon>
        <taxon>Acanthaster</taxon>
    </lineage>
</organism>
<dbReference type="OrthoDB" id="41109at2759"/>
<dbReference type="KEGG" id="aplc:110975584"/>
<dbReference type="InterPro" id="IPR003599">
    <property type="entry name" value="Ig_sub"/>
</dbReference>
<keyword evidence="2" id="KW-0732">Signal</keyword>
<gene>
    <name evidence="9" type="primary">LOC110975584</name>
</gene>
<dbReference type="GO" id="GO:0005509">
    <property type="term" value="F:calcium ion binding"/>
    <property type="evidence" value="ECO:0007669"/>
    <property type="project" value="InterPro"/>
</dbReference>
<evidence type="ECO:0000256" key="5">
    <source>
        <dbReference type="PROSITE-ProRule" id="PRU00076"/>
    </source>
</evidence>
<dbReference type="InterPro" id="IPR050751">
    <property type="entry name" value="ECM_structural_protein"/>
</dbReference>
<dbReference type="InterPro" id="IPR049883">
    <property type="entry name" value="NOTCH1_EGF-like"/>
</dbReference>
<dbReference type="Gene3D" id="2.10.25.10">
    <property type="entry name" value="Laminin"/>
    <property type="match status" value="3"/>
</dbReference>
<dbReference type="PROSITE" id="PS00010">
    <property type="entry name" value="ASX_HYDROXYL"/>
    <property type="match status" value="2"/>
</dbReference>
<comment type="caution">
    <text evidence="5">Lacks conserved residue(s) required for the propagation of feature annotation.</text>
</comment>
<dbReference type="InterPro" id="IPR009030">
    <property type="entry name" value="Growth_fac_rcpt_cys_sf"/>
</dbReference>
<dbReference type="RefSeq" id="XP_022083861.1">
    <property type="nucleotide sequence ID" value="XM_022228169.1"/>
</dbReference>
<evidence type="ECO:0000313" key="9">
    <source>
        <dbReference type="RefSeq" id="XP_022083861.1"/>
    </source>
</evidence>
<dbReference type="InterPro" id="IPR013783">
    <property type="entry name" value="Ig-like_fold"/>
</dbReference>
<feature type="domain" description="Ig-like" evidence="7">
    <location>
        <begin position="172"/>
        <end position="272"/>
    </location>
</feature>
<dbReference type="PANTHER" id="PTHR24034">
    <property type="entry name" value="EGF-LIKE DOMAIN-CONTAINING PROTEIN"/>
    <property type="match status" value="1"/>
</dbReference>
<dbReference type="CDD" id="cd00054">
    <property type="entry name" value="EGF_CA"/>
    <property type="match status" value="2"/>
</dbReference>
<dbReference type="AlphaFoldDB" id="A0A8B7XVF7"/>
<evidence type="ECO:0000256" key="4">
    <source>
        <dbReference type="ARBA" id="ARBA00023157"/>
    </source>
</evidence>
<dbReference type="Proteomes" id="UP000694845">
    <property type="component" value="Unplaced"/>
</dbReference>
<protein>
    <submittedName>
        <fullName evidence="9">Fibrillin-2-like</fullName>
    </submittedName>
</protein>
<reference evidence="9" key="1">
    <citation type="submission" date="2025-08" db="UniProtKB">
        <authorList>
            <consortium name="RefSeq"/>
        </authorList>
    </citation>
    <scope>IDENTIFICATION</scope>
</reference>
<proteinExistence type="predicted"/>
<dbReference type="SMART" id="SM00409">
    <property type="entry name" value="IG"/>
    <property type="match status" value="1"/>
</dbReference>
<keyword evidence="8" id="KW-1185">Reference proteome</keyword>
<dbReference type="SMART" id="SM00179">
    <property type="entry name" value="EGF_CA"/>
    <property type="match status" value="2"/>
</dbReference>
<evidence type="ECO:0000313" key="8">
    <source>
        <dbReference type="Proteomes" id="UP000694845"/>
    </source>
</evidence>
<dbReference type="PROSITE" id="PS50026">
    <property type="entry name" value="EGF_3"/>
    <property type="match status" value="2"/>
</dbReference>
<evidence type="ECO:0000256" key="1">
    <source>
        <dbReference type="ARBA" id="ARBA00022536"/>
    </source>
</evidence>
<dbReference type="PROSITE" id="PS01187">
    <property type="entry name" value="EGF_CA"/>
    <property type="match status" value="1"/>
</dbReference>
<dbReference type="GeneID" id="110975584"/>
<dbReference type="InterPro" id="IPR000152">
    <property type="entry name" value="EGF-type_Asp/Asn_hydroxyl_site"/>
</dbReference>
<dbReference type="Gene3D" id="2.60.40.10">
    <property type="entry name" value="Immunoglobulins"/>
    <property type="match status" value="1"/>
</dbReference>